<dbReference type="EMBL" id="JANJYJ010000006">
    <property type="protein sequence ID" value="KAK3205352.1"/>
    <property type="molecule type" value="Genomic_DNA"/>
</dbReference>
<keyword evidence="3" id="KW-0713">Self-incompatibility</keyword>
<proteinExistence type="inferred from homology"/>
<dbReference type="Pfam" id="PF05938">
    <property type="entry name" value="Self-incomp_S1"/>
    <property type="match status" value="1"/>
</dbReference>
<sequence>MMSPCKLLLVLISFVLLQTICEAGLLPSKRTVNISNYVYVDGSELDLTVHCKSGDNDLGEHILPFKGQFND</sequence>
<keyword evidence="4" id="KW-0964">Secreted</keyword>
<evidence type="ECO:0000256" key="5">
    <source>
        <dbReference type="ARBA" id="ARBA00022729"/>
    </source>
</evidence>
<evidence type="ECO:0000256" key="2">
    <source>
        <dbReference type="ARBA" id="ARBA00005581"/>
    </source>
</evidence>
<evidence type="ECO:0000256" key="6">
    <source>
        <dbReference type="SAM" id="SignalP"/>
    </source>
</evidence>
<comment type="subcellular location">
    <subcellularLocation>
        <location evidence="1">Secreted</location>
    </subcellularLocation>
</comment>
<evidence type="ECO:0000256" key="4">
    <source>
        <dbReference type="ARBA" id="ARBA00022525"/>
    </source>
</evidence>
<evidence type="ECO:0000313" key="7">
    <source>
        <dbReference type="EMBL" id="KAK3205352.1"/>
    </source>
</evidence>
<gene>
    <name evidence="7" type="ORF">Dsin_019398</name>
</gene>
<dbReference type="GO" id="GO:0005576">
    <property type="term" value="C:extracellular region"/>
    <property type="evidence" value="ECO:0007669"/>
    <property type="project" value="UniProtKB-SubCell"/>
</dbReference>
<dbReference type="InterPro" id="IPR010264">
    <property type="entry name" value="Self-incomp_S1"/>
</dbReference>
<comment type="caution">
    <text evidence="7">The sequence shown here is derived from an EMBL/GenBank/DDBJ whole genome shotgun (WGS) entry which is preliminary data.</text>
</comment>
<feature type="signal peptide" evidence="6">
    <location>
        <begin position="1"/>
        <end position="23"/>
    </location>
</feature>
<reference evidence="7" key="1">
    <citation type="journal article" date="2023" name="Plant J.">
        <title>Genome sequences and population genomics provide insights into the demographic history, inbreeding, and mutation load of two 'living fossil' tree species of Dipteronia.</title>
        <authorList>
            <person name="Feng Y."/>
            <person name="Comes H.P."/>
            <person name="Chen J."/>
            <person name="Zhu S."/>
            <person name="Lu R."/>
            <person name="Zhang X."/>
            <person name="Li P."/>
            <person name="Qiu J."/>
            <person name="Olsen K.M."/>
            <person name="Qiu Y."/>
        </authorList>
    </citation>
    <scope>NUCLEOTIDE SEQUENCE</scope>
    <source>
        <strain evidence="7">NBL</strain>
    </source>
</reference>
<evidence type="ECO:0008006" key="9">
    <source>
        <dbReference type="Google" id="ProtNLM"/>
    </source>
</evidence>
<keyword evidence="5 6" id="KW-0732">Signal</keyword>
<evidence type="ECO:0000256" key="1">
    <source>
        <dbReference type="ARBA" id="ARBA00004613"/>
    </source>
</evidence>
<accession>A0AAE0A757</accession>
<feature type="chain" id="PRO_5042138173" description="S-protein homolog" evidence="6">
    <location>
        <begin position="24"/>
        <end position="71"/>
    </location>
</feature>
<dbReference type="GO" id="GO:0060320">
    <property type="term" value="P:rejection of self pollen"/>
    <property type="evidence" value="ECO:0007669"/>
    <property type="project" value="UniProtKB-KW"/>
</dbReference>
<protein>
    <recommendedName>
        <fullName evidence="9">S-protein homolog</fullName>
    </recommendedName>
</protein>
<dbReference type="Proteomes" id="UP001281410">
    <property type="component" value="Unassembled WGS sequence"/>
</dbReference>
<organism evidence="7 8">
    <name type="scientific">Dipteronia sinensis</name>
    <dbReference type="NCBI Taxonomy" id="43782"/>
    <lineage>
        <taxon>Eukaryota</taxon>
        <taxon>Viridiplantae</taxon>
        <taxon>Streptophyta</taxon>
        <taxon>Embryophyta</taxon>
        <taxon>Tracheophyta</taxon>
        <taxon>Spermatophyta</taxon>
        <taxon>Magnoliopsida</taxon>
        <taxon>eudicotyledons</taxon>
        <taxon>Gunneridae</taxon>
        <taxon>Pentapetalae</taxon>
        <taxon>rosids</taxon>
        <taxon>malvids</taxon>
        <taxon>Sapindales</taxon>
        <taxon>Sapindaceae</taxon>
        <taxon>Hippocastanoideae</taxon>
        <taxon>Acereae</taxon>
        <taxon>Dipteronia</taxon>
    </lineage>
</organism>
<evidence type="ECO:0000313" key="8">
    <source>
        <dbReference type="Proteomes" id="UP001281410"/>
    </source>
</evidence>
<keyword evidence="8" id="KW-1185">Reference proteome</keyword>
<name>A0AAE0A757_9ROSI</name>
<dbReference type="AlphaFoldDB" id="A0AAE0A757"/>
<comment type="similarity">
    <text evidence="2">Belongs to the plant self-incompatibility (S1) protein family.</text>
</comment>
<evidence type="ECO:0000256" key="3">
    <source>
        <dbReference type="ARBA" id="ARBA00022471"/>
    </source>
</evidence>